<dbReference type="OrthoDB" id="3250101at2759"/>
<dbReference type="SUPFAM" id="SSF56672">
    <property type="entry name" value="DNA/RNA polymerases"/>
    <property type="match status" value="1"/>
</dbReference>
<dbReference type="PANTHER" id="PTHR37984">
    <property type="entry name" value="PROTEIN CBG26694"/>
    <property type="match status" value="1"/>
</dbReference>
<proteinExistence type="predicted"/>
<dbReference type="InterPro" id="IPR043502">
    <property type="entry name" value="DNA/RNA_pol_sf"/>
</dbReference>
<protein>
    <recommendedName>
        <fullName evidence="3">Reverse transcriptase domain-containing protein</fullName>
    </recommendedName>
</protein>
<reference evidence="1" key="1">
    <citation type="submission" date="2021-03" db="EMBL/GenBank/DDBJ databases">
        <title>Draft genome sequence of rust myrtle Austropuccinia psidii MF-1, a brazilian biotype.</title>
        <authorList>
            <person name="Quecine M.C."/>
            <person name="Pachon D.M.R."/>
            <person name="Bonatelli M.L."/>
            <person name="Correr F.H."/>
            <person name="Franceschini L.M."/>
            <person name="Leite T.F."/>
            <person name="Margarido G.R.A."/>
            <person name="Almeida C.A."/>
            <person name="Ferrarezi J.A."/>
            <person name="Labate C.A."/>
        </authorList>
    </citation>
    <scope>NUCLEOTIDE SEQUENCE</scope>
    <source>
        <strain evidence="1">MF-1</strain>
    </source>
</reference>
<name>A0A9Q3FL32_9BASI</name>
<dbReference type="InterPro" id="IPR043128">
    <property type="entry name" value="Rev_trsase/Diguanyl_cyclase"/>
</dbReference>
<dbReference type="InterPro" id="IPR050951">
    <property type="entry name" value="Retrovirus_Pol_polyprotein"/>
</dbReference>
<evidence type="ECO:0000313" key="1">
    <source>
        <dbReference type="EMBL" id="MBW0540427.1"/>
    </source>
</evidence>
<dbReference type="EMBL" id="AVOT02045088">
    <property type="protein sequence ID" value="MBW0540427.1"/>
    <property type="molecule type" value="Genomic_DNA"/>
</dbReference>
<keyword evidence="2" id="KW-1185">Reference proteome</keyword>
<dbReference type="Proteomes" id="UP000765509">
    <property type="component" value="Unassembled WGS sequence"/>
</dbReference>
<organism evidence="1 2">
    <name type="scientific">Austropuccinia psidii MF-1</name>
    <dbReference type="NCBI Taxonomy" id="1389203"/>
    <lineage>
        <taxon>Eukaryota</taxon>
        <taxon>Fungi</taxon>
        <taxon>Dikarya</taxon>
        <taxon>Basidiomycota</taxon>
        <taxon>Pucciniomycotina</taxon>
        <taxon>Pucciniomycetes</taxon>
        <taxon>Pucciniales</taxon>
        <taxon>Sphaerophragmiaceae</taxon>
        <taxon>Austropuccinia</taxon>
    </lineage>
</organism>
<dbReference type="Gene3D" id="3.30.70.270">
    <property type="match status" value="1"/>
</dbReference>
<sequence length="260" mass="29867">MNNCISQHFIIGNHYLNIYGVDINNHNGRYFTIGENKRQKFSLPQENRKITIIRQVKNVNEVKFVSDQFIEAQSSPELTSEIKEELIESLFQYREDFSSENEPIGAIKGHEVDIILNVERLYPPLLRRPAYPASPGAREALESCINELMKLGVLRNVGHKEEVEVTTPAIITWNNDKSRMVGYFKALNTYTIPDRYPTARIHETLTQSSKARLITSMDALKGFHKNFLPPHARKLLRIIAHCGIYEYLTMPFGIKNAPSH</sequence>
<comment type="caution">
    <text evidence="1">The sequence shown here is derived from an EMBL/GenBank/DDBJ whole genome shotgun (WGS) entry which is preliminary data.</text>
</comment>
<dbReference type="PANTHER" id="PTHR37984:SF5">
    <property type="entry name" value="PROTEIN NYNRIN-LIKE"/>
    <property type="match status" value="1"/>
</dbReference>
<gene>
    <name evidence="1" type="ORF">O181_080142</name>
</gene>
<accession>A0A9Q3FL32</accession>
<evidence type="ECO:0000313" key="2">
    <source>
        <dbReference type="Proteomes" id="UP000765509"/>
    </source>
</evidence>
<evidence type="ECO:0008006" key="3">
    <source>
        <dbReference type="Google" id="ProtNLM"/>
    </source>
</evidence>
<dbReference type="AlphaFoldDB" id="A0A9Q3FL32"/>
<dbReference type="Gene3D" id="3.10.10.10">
    <property type="entry name" value="HIV Type 1 Reverse Transcriptase, subunit A, domain 1"/>
    <property type="match status" value="1"/>
</dbReference>